<dbReference type="GO" id="GO:0016491">
    <property type="term" value="F:oxidoreductase activity"/>
    <property type="evidence" value="ECO:0007669"/>
    <property type="project" value="InterPro"/>
</dbReference>
<evidence type="ECO:0000313" key="2">
    <source>
        <dbReference type="EMBL" id="KKK17233.1"/>
    </source>
</evidence>
<dbReference type="Pfam" id="PF03358">
    <property type="entry name" value="FMN_red"/>
    <property type="match status" value="1"/>
</dbReference>
<dbReference type="InterPro" id="IPR029039">
    <property type="entry name" value="Flavoprotein-like_sf"/>
</dbReference>
<dbReference type="EMBL" id="JYKN01002226">
    <property type="protein sequence ID" value="KKK17233.1"/>
    <property type="molecule type" value="Genomic_DNA"/>
</dbReference>
<dbReference type="GO" id="GO:0005829">
    <property type="term" value="C:cytosol"/>
    <property type="evidence" value="ECO:0007669"/>
    <property type="project" value="TreeGrafter"/>
</dbReference>
<dbReference type="InterPro" id="IPR050712">
    <property type="entry name" value="NAD(P)H-dep_reductase"/>
</dbReference>
<dbReference type="PANTHER" id="PTHR30543:SF21">
    <property type="entry name" value="NAD(P)H-DEPENDENT FMN REDUCTASE LOT6"/>
    <property type="match status" value="1"/>
</dbReference>
<protein>
    <recommendedName>
        <fullName evidence="1">NADPH-dependent FMN reductase-like domain-containing protein</fullName>
    </recommendedName>
</protein>
<sequence length="203" mass="22786">MEHAKIGLVVCSQRTPRAGLQISHFVQSTIHQTSPRANIHLIDLAEWNLPLYNEPGIPSQIRSPADDYVHDHTRTWSREIASFAAFIFVTPQYNWGYPASLKNAIDYLYHEWVGKPAMIVSYGGHGGGKAAAQLREVLQGVRMKPLEEMVALTFPSKQLLGSATRGEDLGLHGGACFWEKERFQIQDIFGKLEMVLQDDVEVN</sequence>
<proteinExistence type="predicted"/>
<dbReference type="AlphaFoldDB" id="A0A0F8UCE0"/>
<dbReference type="InterPro" id="IPR005025">
    <property type="entry name" value="FMN_Rdtase-like_dom"/>
</dbReference>
<dbReference type="GO" id="GO:0010181">
    <property type="term" value="F:FMN binding"/>
    <property type="evidence" value="ECO:0007669"/>
    <property type="project" value="TreeGrafter"/>
</dbReference>
<dbReference type="Gene3D" id="3.40.50.360">
    <property type="match status" value="1"/>
</dbReference>
<accession>A0A0F8UCE0</accession>
<feature type="domain" description="NADPH-dependent FMN reductase-like" evidence="1">
    <location>
        <begin position="5"/>
        <end position="151"/>
    </location>
</feature>
<dbReference type="SUPFAM" id="SSF52218">
    <property type="entry name" value="Flavoproteins"/>
    <property type="match status" value="1"/>
</dbReference>
<evidence type="ECO:0000313" key="3">
    <source>
        <dbReference type="Proteomes" id="UP000034947"/>
    </source>
</evidence>
<evidence type="ECO:0000259" key="1">
    <source>
        <dbReference type="Pfam" id="PF03358"/>
    </source>
</evidence>
<name>A0A0F8UCE0_9EURO</name>
<reference evidence="2 3" key="1">
    <citation type="submission" date="2015-02" db="EMBL/GenBank/DDBJ databases">
        <title>Draft Genome Sequences of Two Closely-Related Aflatoxigenic Aspergillus Species Obtained from the Cote d'Ivoire.</title>
        <authorList>
            <person name="Moore G.G."/>
            <person name="Beltz S.B."/>
            <person name="Mack B.M."/>
        </authorList>
    </citation>
    <scope>NUCLEOTIDE SEQUENCE [LARGE SCALE GENOMIC DNA]</scope>
    <source>
        <strain evidence="2 3">SRRC1432</strain>
    </source>
</reference>
<dbReference type="VEuPathDB" id="FungiDB:P175DRAFT_0498853"/>
<dbReference type="PANTHER" id="PTHR30543">
    <property type="entry name" value="CHROMATE REDUCTASE"/>
    <property type="match status" value="1"/>
</dbReference>
<organism evidence="2 3">
    <name type="scientific">Aspergillus ochraceoroseus</name>
    <dbReference type="NCBI Taxonomy" id="138278"/>
    <lineage>
        <taxon>Eukaryota</taxon>
        <taxon>Fungi</taxon>
        <taxon>Dikarya</taxon>
        <taxon>Ascomycota</taxon>
        <taxon>Pezizomycotina</taxon>
        <taxon>Eurotiomycetes</taxon>
        <taxon>Eurotiomycetidae</taxon>
        <taxon>Eurotiales</taxon>
        <taxon>Aspergillaceae</taxon>
        <taxon>Aspergillus</taxon>
        <taxon>Aspergillus subgen. Nidulantes</taxon>
    </lineage>
</organism>
<gene>
    <name evidence="2" type="ORF">AOCH_007418</name>
</gene>
<dbReference type="OrthoDB" id="68575at2759"/>
<comment type="caution">
    <text evidence="2">The sequence shown here is derived from an EMBL/GenBank/DDBJ whole genome shotgun (WGS) entry which is preliminary data.</text>
</comment>
<dbReference type="Proteomes" id="UP000034947">
    <property type="component" value="Unassembled WGS sequence"/>
</dbReference>
<keyword evidence="3" id="KW-1185">Reference proteome</keyword>